<dbReference type="PROSITE" id="PS50158">
    <property type="entry name" value="ZF_CCHC"/>
    <property type="match status" value="1"/>
</dbReference>
<comment type="caution">
    <text evidence="3">The sequence shown here is derived from an EMBL/GenBank/DDBJ whole genome shotgun (WGS) entry which is preliminary data.</text>
</comment>
<proteinExistence type="predicted"/>
<evidence type="ECO:0000313" key="4">
    <source>
        <dbReference type="Proteomes" id="UP000623129"/>
    </source>
</evidence>
<keyword evidence="4" id="KW-1185">Reference proteome</keyword>
<evidence type="ECO:0000256" key="1">
    <source>
        <dbReference type="PROSITE-ProRule" id="PRU00047"/>
    </source>
</evidence>
<dbReference type="InterPro" id="IPR036875">
    <property type="entry name" value="Znf_CCHC_sf"/>
</dbReference>
<accession>A0A833V441</accession>
<evidence type="ECO:0000259" key="2">
    <source>
        <dbReference type="PROSITE" id="PS50158"/>
    </source>
</evidence>
<gene>
    <name evidence="3" type="ORF">FCM35_KLT10828</name>
</gene>
<evidence type="ECO:0000313" key="3">
    <source>
        <dbReference type="EMBL" id="KAF3324671.1"/>
    </source>
</evidence>
<dbReference type="OrthoDB" id="10044176at2759"/>
<keyword evidence="1" id="KW-0863">Zinc-finger</keyword>
<dbReference type="AlphaFoldDB" id="A0A833V441"/>
<feature type="domain" description="CCHC-type" evidence="2">
    <location>
        <begin position="21"/>
        <end position="36"/>
    </location>
</feature>
<dbReference type="GO" id="GO:0008270">
    <property type="term" value="F:zinc ion binding"/>
    <property type="evidence" value="ECO:0007669"/>
    <property type="project" value="UniProtKB-KW"/>
</dbReference>
<organism evidence="3 4">
    <name type="scientific">Carex littledalei</name>
    <dbReference type="NCBI Taxonomy" id="544730"/>
    <lineage>
        <taxon>Eukaryota</taxon>
        <taxon>Viridiplantae</taxon>
        <taxon>Streptophyta</taxon>
        <taxon>Embryophyta</taxon>
        <taxon>Tracheophyta</taxon>
        <taxon>Spermatophyta</taxon>
        <taxon>Magnoliopsida</taxon>
        <taxon>Liliopsida</taxon>
        <taxon>Poales</taxon>
        <taxon>Cyperaceae</taxon>
        <taxon>Cyperoideae</taxon>
        <taxon>Cariceae</taxon>
        <taxon>Carex</taxon>
        <taxon>Carex subgen. Euthyceras</taxon>
    </lineage>
</organism>
<protein>
    <submittedName>
        <fullName evidence="3">Cellular nucleic acid-binding protein</fullName>
    </submittedName>
</protein>
<dbReference type="Proteomes" id="UP000623129">
    <property type="component" value="Unassembled WGS sequence"/>
</dbReference>
<dbReference type="Pfam" id="PF00098">
    <property type="entry name" value="zf-CCHC"/>
    <property type="match status" value="1"/>
</dbReference>
<dbReference type="GO" id="GO:0003676">
    <property type="term" value="F:nucleic acid binding"/>
    <property type="evidence" value="ECO:0007669"/>
    <property type="project" value="InterPro"/>
</dbReference>
<keyword evidence="1" id="KW-0479">Metal-binding</keyword>
<dbReference type="SUPFAM" id="SSF57756">
    <property type="entry name" value="Retrovirus zinc finger-like domains"/>
    <property type="match status" value="1"/>
</dbReference>
<dbReference type="EMBL" id="SWLB01000021">
    <property type="protein sequence ID" value="KAF3324671.1"/>
    <property type="molecule type" value="Genomic_DNA"/>
</dbReference>
<keyword evidence="1" id="KW-0862">Zinc</keyword>
<reference evidence="3" key="1">
    <citation type="submission" date="2020-01" db="EMBL/GenBank/DDBJ databases">
        <title>Genome sequence of Kobresia littledalei, the first chromosome-level genome in the family Cyperaceae.</title>
        <authorList>
            <person name="Qu G."/>
        </authorList>
    </citation>
    <scope>NUCLEOTIDE SEQUENCE</scope>
    <source>
        <strain evidence="3">C.B.Clarke</strain>
        <tissue evidence="3">Leaf</tissue>
    </source>
</reference>
<dbReference type="InterPro" id="IPR001878">
    <property type="entry name" value="Znf_CCHC"/>
</dbReference>
<name>A0A833V441_9POAL</name>
<dbReference type="Gene3D" id="4.10.60.10">
    <property type="entry name" value="Zinc finger, CCHC-type"/>
    <property type="match status" value="1"/>
</dbReference>
<sequence length="98" mass="10988">MLIRRKVVEIRSKSTADNPWCLRCGSKGHTARACRNAQLCFVCNRFGHRASSCSIISSILPRVPHSKRSRNFELETLPLPKPRSTFPIRAGTLAKLAL</sequence>
<dbReference type="SMART" id="SM00343">
    <property type="entry name" value="ZnF_C2HC"/>
    <property type="match status" value="2"/>
</dbReference>